<dbReference type="AlphaFoldDB" id="A0AB73BM28"/>
<dbReference type="Pfam" id="PF04244">
    <property type="entry name" value="DPRP"/>
    <property type="match status" value="1"/>
</dbReference>
<evidence type="ECO:0000313" key="2">
    <source>
        <dbReference type="Proteomes" id="UP000324162"/>
    </source>
</evidence>
<proteinExistence type="predicted"/>
<evidence type="ECO:0000313" key="1">
    <source>
        <dbReference type="EMBL" id="KAA1164842.1"/>
    </source>
</evidence>
<comment type="caution">
    <text evidence="1">The sequence shown here is derived from an EMBL/GenBank/DDBJ whole genome shotgun (WGS) entry which is preliminary data.</text>
</comment>
<dbReference type="Gene3D" id="3.40.50.620">
    <property type="entry name" value="HUPs"/>
    <property type="match status" value="1"/>
</dbReference>
<sequence>MKHYKTLRLILGDQLNPSHSWFKQKDNETLYVIAELAQETHYVKHHIQKLCAFFHAMENFASALSQAGFNVLHLTLDETCNDNNLPDLLNRIAKQYQCSVIEYQYPDEFRLHSQLEQFKKTHMLSVRAVDSEHFLFPFSQIKKRFVKNKHVTMEHFYRDMRKQFDILMDSGKPEGGKWNFDSNNRNKFSKNDIHDIPSPKLFTNDVKSIISRLNKHKVAYFGSIDNQLTWPTTRKQAISSLDYFCEYLLVNFGKFQDAMTDQSKHNTSLYHSRLSFALNTKILHPLYVIKRVITEYKQRPSEISISQVEGFIRQILGWREYVRAIYWVNMPDYATKNQLQANNKMPSYFWTGSTKMNCLSHALTQSLETSYAHHIQRLMVIGNFCMLTGINPDDVDNWYLGVYIDAIEWVEMPNTRGMSQFADDGIIATKPYAASGNYINKMSDYCKRCQYDVKQKVGEKACPLNSLYWNFMHTHRSKLEKNPRIGMVYKNWDRQTEEQKKALIKQAAAHLIDLESL</sequence>
<dbReference type="Gene3D" id="1.25.40.80">
    <property type="match status" value="1"/>
</dbReference>
<dbReference type="InterPro" id="IPR036134">
    <property type="entry name" value="Crypto/Photolyase_FAD-like_sf"/>
</dbReference>
<dbReference type="SUPFAM" id="SSF48173">
    <property type="entry name" value="Cryptochrome/photolyase FAD-binding domain"/>
    <property type="match status" value="1"/>
</dbReference>
<name>A0AB73BM28_9GAMM</name>
<gene>
    <name evidence="1" type="ORF">EU508_01025</name>
</gene>
<dbReference type="RefSeq" id="WP_149613339.1">
    <property type="nucleotide sequence ID" value="NZ_SEUK01000033.1"/>
</dbReference>
<dbReference type="PANTHER" id="PTHR38657:SF1">
    <property type="entry name" value="SLR1343 PROTEIN"/>
    <property type="match status" value="1"/>
</dbReference>
<dbReference type="InterPro" id="IPR007357">
    <property type="entry name" value="PhrB-like"/>
</dbReference>
<dbReference type="EMBL" id="SEUK01000033">
    <property type="protein sequence ID" value="KAA1164842.1"/>
    <property type="molecule type" value="Genomic_DNA"/>
</dbReference>
<organism evidence="1 2">
    <name type="scientific">Pseudoalteromonas fuliginea</name>
    <dbReference type="NCBI Taxonomy" id="1872678"/>
    <lineage>
        <taxon>Bacteria</taxon>
        <taxon>Pseudomonadati</taxon>
        <taxon>Pseudomonadota</taxon>
        <taxon>Gammaproteobacteria</taxon>
        <taxon>Alteromonadales</taxon>
        <taxon>Pseudoalteromonadaceae</taxon>
        <taxon>Pseudoalteromonas</taxon>
    </lineage>
</organism>
<dbReference type="PANTHER" id="PTHR38657">
    <property type="entry name" value="SLR1343 PROTEIN"/>
    <property type="match status" value="1"/>
</dbReference>
<dbReference type="Gene3D" id="1.10.10.1710">
    <property type="entry name" value="Deoxyribodipyrimidine photolyase-related"/>
    <property type="match status" value="1"/>
</dbReference>
<reference evidence="1 2" key="1">
    <citation type="submission" date="2019-01" db="EMBL/GenBank/DDBJ databases">
        <title>Genome sequences of marine Pseudoalteromonas species.</title>
        <authorList>
            <person name="Boraston A.B."/>
            <person name="Hehemann J.-H."/>
            <person name="Vickers C.J."/>
            <person name="Salama-Alber O."/>
            <person name="Abe K."/>
            <person name="Hettle A.J."/>
        </authorList>
    </citation>
    <scope>NUCLEOTIDE SEQUENCE [LARGE SCALE GENOMIC DNA]</scope>
    <source>
        <strain evidence="1 2">PS42</strain>
    </source>
</reference>
<dbReference type="InterPro" id="IPR014729">
    <property type="entry name" value="Rossmann-like_a/b/a_fold"/>
</dbReference>
<dbReference type="Proteomes" id="UP000324162">
    <property type="component" value="Unassembled WGS sequence"/>
</dbReference>
<accession>A0AB73BM28</accession>
<protein>
    <submittedName>
        <fullName evidence="1">Cryptochrome/photolyase family protein</fullName>
    </submittedName>
</protein>
<dbReference type="Gene3D" id="1.10.579.10">
    <property type="entry name" value="DNA Cyclobutane Dipyrimidine Photolyase, subunit A, domain 3"/>
    <property type="match status" value="1"/>
</dbReference>
<dbReference type="InterPro" id="IPR052551">
    <property type="entry name" value="UV-DNA_repair_photolyase"/>
</dbReference>